<reference evidence="2" key="1">
    <citation type="journal article" date="2023" name="Front. Plant Sci.">
        <title>Chromosomal-level genome assembly of Melastoma candidum provides insights into trichome evolution.</title>
        <authorList>
            <person name="Zhong Y."/>
            <person name="Wu W."/>
            <person name="Sun C."/>
            <person name="Zou P."/>
            <person name="Liu Y."/>
            <person name="Dai S."/>
            <person name="Zhou R."/>
        </authorList>
    </citation>
    <scope>NUCLEOTIDE SEQUENCE [LARGE SCALE GENOMIC DNA]</scope>
</reference>
<comment type="caution">
    <text evidence="1">The sequence shown here is derived from an EMBL/GenBank/DDBJ whole genome shotgun (WGS) entry which is preliminary data.</text>
</comment>
<protein>
    <submittedName>
        <fullName evidence="1">Uncharacterized protein</fullName>
    </submittedName>
</protein>
<sequence>MASSEHKTAEQGDCSKFKATTVPHWCKKDPTVVDLLPSTRYNNQFANCCKGRVAGRRGSGPLSISLGFPGHCWTGRHLKQDSEAAQELQVTGSWTGVHVQPCQGRALIHVPHHLSPQQASGSQDVPLFPVPHEEESELLCPFLLSTMTQSRVAPTAHVVARTITTCLKYVKIGKSLQKNSVFDIRFRINALRLPSPRTVSTHKSDTWMFSGMTYYNDMLMQAGPSGNVQLEVLVKKDKNTFTFKKGRAFPRRVYVNGEECLLPPPDTFPYLSNSQPWRHPLFC</sequence>
<proteinExistence type="predicted"/>
<dbReference type="Proteomes" id="UP001057402">
    <property type="component" value="Chromosome 4"/>
</dbReference>
<dbReference type="EMBL" id="CM042883">
    <property type="protein sequence ID" value="KAI4375268.1"/>
    <property type="molecule type" value="Genomic_DNA"/>
</dbReference>
<keyword evidence="2" id="KW-1185">Reference proteome</keyword>
<gene>
    <name evidence="1" type="ORF">MLD38_013158</name>
</gene>
<evidence type="ECO:0000313" key="2">
    <source>
        <dbReference type="Proteomes" id="UP001057402"/>
    </source>
</evidence>
<accession>A0ACB9R8M2</accession>
<organism evidence="1 2">
    <name type="scientific">Melastoma candidum</name>
    <dbReference type="NCBI Taxonomy" id="119954"/>
    <lineage>
        <taxon>Eukaryota</taxon>
        <taxon>Viridiplantae</taxon>
        <taxon>Streptophyta</taxon>
        <taxon>Embryophyta</taxon>
        <taxon>Tracheophyta</taxon>
        <taxon>Spermatophyta</taxon>
        <taxon>Magnoliopsida</taxon>
        <taxon>eudicotyledons</taxon>
        <taxon>Gunneridae</taxon>
        <taxon>Pentapetalae</taxon>
        <taxon>rosids</taxon>
        <taxon>malvids</taxon>
        <taxon>Myrtales</taxon>
        <taxon>Melastomataceae</taxon>
        <taxon>Melastomatoideae</taxon>
        <taxon>Melastomateae</taxon>
        <taxon>Melastoma</taxon>
    </lineage>
</organism>
<name>A0ACB9R8M2_9MYRT</name>
<evidence type="ECO:0000313" key="1">
    <source>
        <dbReference type="EMBL" id="KAI4375268.1"/>
    </source>
</evidence>